<feature type="region of interest" description="Disordered" evidence="1">
    <location>
        <begin position="217"/>
        <end position="247"/>
    </location>
</feature>
<evidence type="ECO:0000256" key="1">
    <source>
        <dbReference type="SAM" id="MobiDB-lite"/>
    </source>
</evidence>
<dbReference type="Proteomes" id="UP001590950">
    <property type="component" value="Unassembled WGS sequence"/>
</dbReference>
<keyword evidence="3" id="KW-1185">Reference proteome</keyword>
<organism evidence="2 3">
    <name type="scientific">Stereocaulon virgatum</name>
    <dbReference type="NCBI Taxonomy" id="373712"/>
    <lineage>
        <taxon>Eukaryota</taxon>
        <taxon>Fungi</taxon>
        <taxon>Dikarya</taxon>
        <taxon>Ascomycota</taxon>
        <taxon>Pezizomycotina</taxon>
        <taxon>Lecanoromycetes</taxon>
        <taxon>OSLEUM clade</taxon>
        <taxon>Lecanoromycetidae</taxon>
        <taxon>Lecanorales</taxon>
        <taxon>Lecanorineae</taxon>
        <taxon>Stereocaulaceae</taxon>
        <taxon>Stereocaulon</taxon>
    </lineage>
</organism>
<comment type="caution">
    <text evidence="2">The sequence shown here is derived from an EMBL/GenBank/DDBJ whole genome shotgun (WGS) entry which is preliminary data.</text>
</comment>
<accession>A0ABR4AGW8</accession>
<protein>
    <submittedName>
        <fullName evidence="2">Uncharacterized protein</fullName>
    </submittedName>
</protein>
<name>A0ABR4AGW8_9LECA</name>
<dbReference type="EMBL" id="JBEFKJ010000008">
    <property type="protein sequence ID" value="KAL2045029.1"/>
    <property type="molecule type" value="Genomic_DNA"/>
</dbReference>
<feature type="compositionally biased region" description="Polar residues" evidence="1">
    <location>
        <begin position="235"/>
        <end position="247"/>
    </location>
</feature>
<sequence length="247" mass="26965">MVMEASVTFLKVHRVSGREAQISRSSMLYQELLLPQSVRRLTAQVFGGSSITTILASSKTSIQKVTPQRGAEEVLVRTDIGCPTRPTLPSALAGEENPTPARTTWVGLSLYAGSIDGNIHEIIFDDKDRSWSNGLIFPNTNVFDVATTYSTAKNAYFFALGRHQTMDIWRQNYDPSSNNNDNTWHLGPSRHDSIIGNVSMCGRNLRAFQSSSGITQVSNLTGSENPAAERWGVESNISNQPAISGSA</sequence>
<evidence type="ECO:0000313" key="2">
    <source>
        <dbReference type="EMBL" id="KAL2045029.1"/>
    </source>
</evidence>
<gene>
    <name evidence="2" type="ORF">N7G274_002804</name>
</gene>
<proteinExistence type="predicted"/>
<reference evidence="2 3" key="1">
    <citation type="submission" date="2024-09" db="EMBL/GenBank/DDBJ databases">
        <title>Rethinking Asexuality: The Enigmatic Case of Functional Sexual Genes in Lepraria (Stereocaulaceae).</title>
        <authorList>
            <person name="Doellman M."/>
            <person name="Sun Y."/>
            <person name="Barcenas-Pena A."/>
            <person name="Lumbsch H.T."/>
            <person name="Grewe F."/>
        </authorList>
    </citation>
    <scope>NUCLEOTIDE SEQUENCE [LARGE SCALE GENOMIC DNA]</scope>
    <source>
        <strain evidence="2 3">Mercado 3170</strain>
    </source>
</reference>
<evidence type="ECO:0000313" key="3">
    <source>
        <dbReference type="Proteomes" id="UP001590950"/>
    </source>
</evidence>